<dbReference type="Gene3D" id="3.40.50.300">
    <property type="entry name" value="P-loop containing nucleotide triphosphate hydrolases"/>
    <property type="match status" value="1"/>
</dbReference>
<reference evidence="4" key="2">
    <citation type="submission" date="2020-02" db="EMBL/GenBank/DDBJ databases">
        <title>Identification and distribution of gene clusters putatively required for synthesis of sphingolipid metabolism inhibitors in phylogenetically diverse species of the filamentous fungus Fusarium.</title>
        <authorList>
            <person name="Kim H.-S."/>
            <person name="Busman M."/>
            <person name="Brown D.W."/>
            <person name="Divon H."/>
            <person name="Uhlig S."/>
            <person name="Proctor R.H."/>
        </authorList>
    </citation>
    <scope>NUCLEOTIDE SEQUENCE</scope>
    <source>
        <strain evidence="4">NRRL 25174</strain>
    </source>
</reference>
<dbReference type="Pfam" id="PF24883">
    <property type="entry name" value="NPHP3_N"/>
    <property type="match status" value="1"/>
</dbReference>
<feature type="region of interest" description="Disordered" evidence="2">
    <location>
        <begin position="31"/>
        <end position="61"/>
    </location>
</feature>
<keyword evidence="1" id="KW-0677">Repeat</keyword>
<evidence type="ECO:0000256" key="2">
    <source>
        <dbReference type="SAM" id="MobiDB-lite"/>
    </source>
</evidence>
<dbReference type="PANTHER" id="PTHR10039">
    <property type="entry name" value="AMELOGENIN"/>
    <property type="match status" value="1"/>
</dbReference>
<dbReference type="AlphaFoldDB" id="A0A9P5ADE8"/>
<evidence type="ECO:0000313" key="5">
    <source>
        <dbReference type="Proteomes" id="UP000730481"/>
    </source>
</evidence>
<dbReference type="SUPFAM" id="SSF52540">
    <property type="entry name" value="P-loop containing nucleoside triphosphate hydrolases"/>
    <property type="match status" value="1"/>
</dbReference>
<organism evidence="4 5">
    <name type="scientific">Fusarium beomiforme</name>
    <dbReference type="NCBI Taxonomy" id="44412"/>
    <lineage>
        <taxon>Eukaryota</taxon>
        <taxon>Fungi</taxon>
        <taxon>Dikarya</taxon>
        <taxon>Ascomycota</taxon>
        <taxon>Pezizomycotina</taxon>
        <taxon>Sordariomycetes</taxon>
        <taxon>Hypocreomycetidae</taxon>
        <taxon>Hypocreales</taxon>
        <taxon>Nectriaceae</taxon>
        <taxon>Fusarium</taxon>
        <taxon>Fusarium burgessii species complex</taxon>
    </lineage>
</organism>
<dbReference type="InterPro" id="IPR056884">
    <property type="entry name" value="NPHP3-like_N"/>
</dbReference>
<evidence type="ECO:0000259" key="3">
    <source>
        <dbReference type="Pfam" id="PF24883"/>
    </source>
</evidence>
<dbReference type="InterPro" id="IPR027417">
    <property type="entry name" value="P-loop_NTPase"/>
</dbReference>
<reference evidence="4" key="1">
    <citation type="journal article" date="2017" name="Mycologia">
        <title>Fusarium algeriense, sp. nov., a novel toxigenic crown rot pathogen of durum wheat from Algeria is nested in the Fusarium burgessii species complex.</title>
        <authorList>
            <person name="Laraba I."/>
            <person name="Keddad A."/>
            <person name="Boureghda H."/>
            <person name="Abdallah N."/>
            <person name="Vaughan M.M."/>
            <person name="Proctor R.H."/>
            <person name="Busman M."/>
            <person name="O'Donnell K."/>
        </authorList>
    </citation>
    <scope>NUCLEOTIDE SEQUENCE</scope>
    <source>
        <strain evidence="4">NRRL 25174</strain>
    </source>
</reference>
<gene>
    <name evidence="4" type="ORF">FBEOM_9572</name>
</gene>
<evidence type="ECO:0000256" key="1">
    <source>
        <dbReference type="ARBA" id="ARBA00022737"/>
    </source>
</evidence>
<sequence length="543" mass="61091">MGKLSENHHPDLDNPRTYAVVQGLLNSIKDFSAASNEPPSPKGLQKTPSFPLSGDPSSLGPKISRWQKTTWAFRGKLKQTSHVQALASLVSDLYSVVSLDTTGLSLNDSFTDLSISPGEQPYAVEIRELLDKIEQEMEAERLRDLHMWIGAPPPNDVFSDSTDNRLEDTCEWGLHRDEFMEWQVPSTPSKLLWIKGPAGFGKTILCSKIVQHLEKTSQGPVAFFFLSSRYEGRDDAFSTIRAWLTMLIQRSSAARDIVTKIRLSQHEPQASQATILQLLREVVGMAGTDTKSVPHFLHVLHKAISNTATKILISSRGDSIIQQGLTEFSGYSEYAIELGDVGPDLMVFSSQLVKAKLPNKDESTRVSITQKMKDRSEGQFQWIKLQEGSLRKGRSRKQLEREIDETPSGLDRLYDREWDRIHSMGESDKTRAISLLQWTAFAFRPLTIYEITEAVLITDDMEELPIEEMPDCIGEDYVESMILELCGSLIEAREFSSPRSIENAQPSENPNEDSMGWQEIHLSHFSVKEYLLLKSFPGTATLL</sequence>
<dbReference type="Proteomes" id="UP000730481">
    <property type="component" value="Unassembled WGS sequence"/>
</dbReference>
<keyword evidence="5" id="KW-1185">Reference proteome</keyword>
<protein>
    <submittedName>
        <fullName evidence="4">Ankyrin repeat domain protein</fullName>
    </submittedName>
</protein>
<evidence type="ECO:0000313" key="4">
    <source>
        <dbReference type="EMBL" id="KAF4336588.1"/>
    </source>
</evidence>
<name>A0A9P5ADE8_9HYPO</name>
<dbReference type="EMBL" id="PVQB02000486">
    <property type="protein sequence ID" value="KAF4336588.1"/>
    <property type="molecule type" value="Genomic_DNA"/>
</dbReference>
<feature type="domain" description="Nephrocystin 3-like N-terminal" evidence="3">
    <location>
        <begin position="168"/>
        <end position="282"/>
    </location>
</feature>
<dbReference type="PANTHER" id="PTHR10039:SF16">
    <property type="entry name" value="GPI INOSITOL-DEACYLASE"/>
    <property type="match status" value="1"/>
</dbReference>
<comment type="caution">
    <text evidence="4">The sequence shown here is derived from an EMBL/GenBank/DDBJ whole genome shotgun (WGS) entry which is preliminary data.</text>
</comment>
<dbReference type="OrthoDB" id="539213at2759"/>
<proteinExistence type="predicted"/>
<accession>A0A9P5ADE8</accession>